<dbReference type="Proteomes" id="UP000179860">
    <property type="component" value="Chromosome 2"/>
</dbReference>
<dbReference type="OrthoDB" id="433681at2"/>
<dbReference type="PANTHER" id="PTHR46401">
    <property type="entry name" value="GLYCOSYLTRANSFERASE WBBK-RELATED"/>
    <property type="match status" value="1"/>
</dbReference>
<proteinExistence type="predicted"/>
<keyword evidence="5" id="KW-1185">Reference proteome</keyword>
<feature type="domain" description="Glycosyl transferase family 1" evidence="2">
    <location>
        <begin position="192"/>
        <end position="344"/>
    </location>
</feature>
<evidence type="ECO:0000259" key="2">
    <source>
        <dbReference type="Pfam" id="PF00534"/>
    </source>
</evidence>
<reference evidence="4" key="2">
    <citation type="submission" date="2021-06" db="EMBL/GenBank/DDBJ databases">
        <authorList>
            <person name="Rogers T.H."/>
            <person name="Ramsay J.P."/>
            <person name="Wang P."/>
            <person name="Terpolilli J."/>
        </authorList>
    </citation>
    <scope>NUCLEOTIDE SEQUENCE [LARGE SCALE GENOMIC DNA]</scope>
    <source>
        <strain evidence="4">WSM5005</strain>
    </source>
</reference>
<dbReference type="EMBL" id="CP017562">
    <property type="protein sequence ID" value="APA89353.1"/>
    <property type="molecule type" value="Genomic_DNA"/>
</dbReference>
<dbReference type="PANTHER" id="PTHR46401:SF2">
    <property type="entry name" value="GLYCOSYLTRANSFERASE WBBK-RELATED"/>
    <property type="match status" value="1"/>
</dbReference>
<dbReference type="GO" id="GO:0009103">
    <property type="term" value="P:lipopolysaccharide biosynthetic process"/>
    <property type="evidence" value="ECO:0007669"/>
    <property type="project" value="TreeGrafter"/>
</dbReference>
<dbReference type="STRING" id="754502.BJG93_27050"/>
<evidence type="ECO:0000259" key="3">
    <source>
        <dbReference type="Pfam" id="PF13439"/>
    </source>
</evidence>
<dbReference type="SUPFAM" id="SSF53756">
    <property type="entry name" value="UDP-Glycosyltransferase/glycogen phosphorylase"/>
    <property type="match status" value="1"/>
</dbReference>
<evidence type="ECO:0000313" key="5">
    <source>
        <dbReference type="Proteomes" id="UP000179860"/>
    </source>
</evidence>
<dbReference type="InterPro" id="IPR001296">
    <property type="entry name" value="Glyco_trans_1"/>
</dbReference>
<protein>
    <submittedName>
        <fullName evidence="4">Glycosyltransferase family 4 protein</fullName>
    </submittedName>
</protein>
<gene>
    <name evidence="4" type="ORF">BJG93_27050</name>
</gene>
<dbReference type="Pfam" id="PF00534">
    <property type="entry name" value="Glycos_transf_1"/>
    <property type="match status" value="1"/>
</dbReference>
<organism evidence="4 5">
    <name type="scientific">Paraburkholderia sprentiae WSM5005</name>
    <dbReference type="NCBI Taxonomy" id="754502"/>
    <lineage>
        <taxon>Bacteria</taxon>
        <taxon>Pseudomonadati</taxon>
        <taxon>Pseudomonadota</taxon>
        <taxon>Betaproteobacteria</taxon>
        <taxon>Burkholderiales</taxon>
        <taxon>Burkholderiaceae</taxon>
        <taxon>Paraburkholderia</taxon>
    </lineage>
</organism>
<feature type="domain" description="Glycosyltransferase subfamily 4-like N-terminal" evidence="3">
    <location>
        <begin position="16"/>
        <end position="172"/>
    </location>
</feature>
<evidence type="ECO:0000256" key="1">
    <source>
        <dbReference type="ARBA" id="ARBA00022679"/>
    </source>
</evidence>
<accession>A0A1I9YQX4</accession>
<dbReference type="CDD" id="cd03809">
    <property type="entry name" value="GT4_MtfB-like"/>
    <property type="match status" value="1"/>
</dbReference>
<name>A0A1I9YQX4_9BURK</name>
<keyword evidence="1" id="KW-0808">Transferase</keyword>
<dbReference type="InterPro" id="IPR028098">
    <property type="entry name" value="Glyco_trans_4-like_N"/>
</dbReference>
<reference evidence="4" key="1">
    <citation type="submission" date="2016-09" db="EMBL/GenBank/DDBJ databases">
        <title>The Complete Genome of Burkholderia sprentiae wsm5005.</title>
        <authorList>
            <person name="De Meyer S."/>
            <person name="Wang P."/>
            <person name="Terpolilli J."/>
        </authorList>
    </citation>
    <scope>NUCLEOTIDE SEQUENCE [LARGE SCALE GENOMIC DNA]</scope>
    <source>
        <strain evidence="4">WSM5005</strain>
    </source>
</reference>
<dbReference type="GO" id="GO:0016757">
    <property type="term" value="F:glycosyltransferase activity"/>
    <property type="evidence" value="ECO:0007669"/>
    <property type="project" value="InterPro"/>
</dbReference>
<evidence type="ECO:0000313" key="4">
    <source>
        <dbReference type="EMBL" id="APA89353.1"/>
    </source>
</evidence>
<dbReference type="KEGG" id="pspw:BJG93_27050"/>
<dbReference type="AlphaFoldDB" id="A0A1I9YQX4"/>
<sequence length="369" mass="41409">MKLVFAVDAIRPPLTGIGRYAWELANHYQGEPCDVETVRFLSGDRWISSLDDLLIEPGKKKPLQRRFKWLTTLGRQQRVRKLIRHHVCHSPNYFLPGVVERGIATVHDLSVFKFPETHPVERIVQFERNFASTLQRAVHLITDSAATRQEVATFFGWPLDKITAIGLGVRADFHPREPGEMGALAQWNLEPFRYALCVSTLEPRKRIDCLLDAYGSLPIALRRQYPLVIAGGKGWLNDALLIQIEKGQQEGWVLYLGYVPEESLPVLYAGSKAFLYPSIYEGFGLPVLEAIASGVPTLAMNCSSLPEAGSGAAWLVEPGDHDALREGIQRVLCDEKWRKSAISKGLSAARQQTWSRCANATIDVYRKFA</sequence>
<dbReference type="Pfam" id="PF13439">
    <property type="entry name" value="Glyco_transf_4"/>
    <property type="match status" value="1"/>
</dbReference>
<dbReference type="Gene3D" id="3.40.50.2000">
    <property type="entry name" value="Glycogen Phosphorylase B"/>
    <property type="match status" value="2"/>
</dbReference>
<dbReference type="RefSeq" id="WP_027196441.1">
    <property type="nucleotide sequence ID" value="NZ_CP017562.2"/>
</dbReference>